<dbReference type="SUPFAM" id="SSF52540">
    <property type="entry name" value="P-loop containing nucleoside triphosphate hydrolases"/>
    <property type="match status" value="1"/>
</dbReference>
<keyword evidence="2" id="KW-0067">ATP-binding</keyword>
<dbReference type="PIRSF" id="PIRSF005052">
    <property type="entry name" value="P-loopkin"/>
    <property type="match status" value="1"/>
</dbReference>
<evidence type="ECO:0000313" key="6">
    <source>
        <dbReference type="EMBL" id="MPL89930.1"/>
    </source>
</evidence>
<sequence>MENSRNLIITGMSGAGKTQVIRALEDLNYFCVDNLPPALIPKFIELCMQAGSKNRQLALVVDSRGGKFFDELVGVLDKLEANSVNYELLFLDASDETLIKRYKESRRRHPLCGKSGLSDAIARERGVLRAVRAKATTVIDTTNTVNSALREKIIDLYGTEGTLPHMSIVVQSFGFKHGMPMDCDMVFDVRFLPNPFYVPELKPLSGNDQAVVTFIESKDVTKEFLKILETLIVFLLPQYVKEGKSQLMIGVGCTGGRHRSVYVANVLRTWIQNEGYVAHVTHRDMLRK</sequence>
<dbReference type="InterPro" id="IPR027417">
    <property type="entry name" value="P-loop_NTPase"/>
</dbReference>
<organism evidence="6">
    <name type="scientific">bioreactor metagenome</name>
    <dbReference type="NCBI Taxonomy" id="1076179"/>
    <lineage>
        <taxon>unclassified sequences</taxon>
        <taxon>metagenomes</taxon>
        <taxon>ecological metagenomes</taxon>
    </lineage>
</organism>
<dbReference type="AlphaFoldDB" id="A0A644VF62"/>
<keyword evidence="1" id="KW-0547">Nucleotide-binding</keyword>
<dbReference type="GO" id="GO:0005524">
    <property type="term" value="F:ATP binding"/>
    <property type="evidence" value="ECO:0007669"/>
    <property type="project" value="UniProtKB-KW"/>
</dbReference>
<dbReference type="InterPro" id="IPR053930">
    <property type="entry name" value="RapZ-like_N"/>
</dbReference>
<protein>
    <submittedName>
        <fullName evidence="6">Nucleotide-binding protein YvcJ</fullName>
    </submittedName>
</protein>
<proteinExistence type="inferred from homology"/>
<evidence type="ECO:0000256" key="2">
    <source>
        <dbReference type="ARBA" id="ARBA00022840"/>
    </source>
</evidence>
<dbReference type="PANTHER" id="PTHR30448:SF0">
    <property type="entry name" value="RNASE ADAPTER PROTEIN RAPZ"/>
    <property type="match status" value="1"/>
</dbReference>
<dbReference type="EMBL" id="VSSQ01000290">
    <property type="protein sequence ID" value="MPL89930.1"/>
    <property type="molecule type" value="Genomic_DNA"/>
</dbReference>
<dbReference type="Gene3D" id="3.40.50.300">
    <property type="entry name" value="P-loop containing nucleotide triphosphate hydrolases"/>
    <property type="match status" value="1"/>
</dbReference>
<dbReference type="PANTHER" id="PTHR30448">
    <property type="entry name" value="RNASE ADAPTER PROTEIN RAPZ"/>
    <property type="match status" value="1"/>
</dbReference>
<accession>A0A644VF62</accession>
<feature type="domain" description="RapZ-like N-terminal" evidence="4">
    <location>
        <begin position="7"/>
        <end position="159"/>
    </location>
</feature>
<evidence type="ECO:0000256" key="3">
    <source>
        <dbReference type="ARBA" id="ARBA00023134"/>
    </source>
</evidence>
<feature type="domain" description="RapZ C-terminal" evidence="5">
    <location>
        <begin position="166"/>
        <end position="285"/>
    </location>
</feature>
<gene>
    <name evidence="6" type="primary">yvcJ_6</name>
    <name evidence="6" type="ORF">SDC9_35972</name>
</gene>
<evidence type="ECO:0000256" key="1">
    <source>
        <dbReference type="ARBA" id="ARBA00022741"/>
    </source>
</evidence>
<evidence type="ECO:0000259" key="4">
    <source>
        <dbReference type="Pfam" id="PF03668"/>
    </source>
</evidence>
<name>A0A644VF62_9ZZZZ</name>
<dbReference type="Pfam" id="PF03668">
    <property type="entry name" value="RapZ-like_N"/>
    <property type="match status" value="1"/>
</dbReference>
<dbReference type="Pfam" id="PF22740">
    <property type="entry name" value="PapZ_C"/>
    <property type="match status" value="1"/>
</dbReference>
<evidence type="ECO:0000259" key="5">
    <source>
        <dbReference type="Pfam" id="PF22740"/>
    </source>
</evidence>
<dbReference type="GO" id="GO:0005525">
    <property type="term" value="F:GTP binding"/>
    <property type="evidence" value="ECO:0007669"/>
    <property type="project" value="UniProtKB-KW"/>
</dbReference>
<dbReference type="HAMAP" id="MF_00636">
    <property type="entry name" value="RapZ_like"/>
    <property type="match status" value="1"/>
</dbReference>
<reference evidence="6" key="1">
    <citation type="submission" date="2019-08" db="EMBL/GenBank/DDBJ databases">
        <authorList>
            <person name="Kucharzyk K."/>
            <person name="Murdoch R.W."/>
            <person name="Higgins S."/>
            <person name="Loffler F."/>
        </authorList>
    </citation>
    <scope>NUCLEOTIDE SEQUENCE</scope>
</reference>
<dbReference type="InterPro" id="IPR005337">
    <property type="entry name" value="RapZ-like"/>
</dbReference>
<keyword evidence="3" id="KW-0342">GTP-binding</keyword>
<dbReference type="InterPro" id="IPR053931">
    <property type="entry name" value="RapZ_C"/>
</dbReference>
<comment type="caution">
    <text evidence="6">The sequence shown here is derived from an EMBL/GenBank/DDBJ whole genome shotgun (WGS) entry which is preliminary data.</text>
</comment>
<dbReference type="NCBIfam" id="NF003828">
    <property type="entry name" value="PRK05416.1"/>
    <property type="match status" value="1"/>
</dbReference>